<gene>
    <name evidence="2" type="ORF">JoomaDRAFT_3636</name>
</gene>
<accession>I3CAC9</accession>
<dbReference type="Proteomes" id="UP000004690">
    <property type="component" value="Unassembled WGS sequence"/>
</dbReference>
<organism evidence="2 3">
    <name type="scientific">Galbibacter orientalis DSM 19592</name>
    <dbReference type="NCBI Taxonomy" id="926559"/>
    <lineage>
        <taxon>Bacteria</taxon>
        <taxon>Pseudomonadati</taxon>
        <taxon>Bacteroidota</taxon>
        <taxon>Flavobacteriia</taxon>
        <taxon>Flavobacteriales</taxon>
        <taxon>Flavobacteriaceae</taxon>
        <taxon>Galbibacter</taxon>
    </lineage>
</organism>
<evidence type="ECO:0000256" key="1">
    <source>
        <dbReference type="SAM" id="SignalP"/>
    </source>
</evidence>
<keyword evidence="3" id="KW-1185">Reference proteome</keyword>
<dbReference type="EMBL" id="JH651379">
    <property type="protein sequence ID" value="EIJ40572.1"/>
    <property type="molecule type" value="Genomic_DNA"/>
</dbReference>
<sequence>MNLNYKMKFLFVSICMVFLGYTSYAQVESTNTPIKLEGLNATQLPKENSNEATNLNIKATPDVEVPKKYVPKTPKKPSATDIANKEVDMMGSQEAFLDPGDRFEKKLNKKFNGSGDDGKMGATTTQYFGDFKSNAKSIKILCRDHQYVDGDRVSVIVNDKVVAPNIYLESSFKGIYIDLEKGFNKIEFKALNQGSSGPNTAQFAVFDDKGVEISSNIWNLATGVKASLLIIKEE</sequence>
<dbReference type="STRING" id="926559.JoomaDRAFT_3636"/>
<evidence type="ECO:0000313" key="3">
    <source>
        <dbReference type="Proteomes" id="UP000004690"/>
    </source>
</evidence>
<keyword evidence="1" id="KW-0732">Signal</keyword>
<name>I3CAC9_9FLAO</name>
<protein>
    <recommendedName>
        <fullName evidence="4">Secreted protein</fullName>
    </recommendedName>
</protein>
<feature type="chain" id="PRO_5003669016" description="Secreted protein" evidence="1">
    <location>
        <begin position="26"/>
        <end position="234"/>
    </location>
</feature>
<evidence type="ECO:0008006" key="4">
    <source>
        <dbReference type="Google" id="ProtNLM"/>
    </source>
</evidence>
<dbReference type="HOGENOM" id="CLU_102891_0_0_10"/>
<feature type="signal peptide" evidence="1">
    <location>
        <begin position="1"/>
        <end position="25"/>
    </location>
</feature>
<evidence type="ECO:0000313" key="2">
    <source>
        <dbReference type="EMBL" id="EIJ40572.1"/>
    </source>
</evidence>
<reference evidence="2 3" key="1">
    <citation type="submission" date="2012-02" db="EMBL/GenBank/DDBJ databases">
        <title>Improved High-Quality Draft genome of Joostella marina DSM 19592.</title>
        <authorList>
            <consortium name="US DOE Joint Genome Institute (JGI-PGF)"/>
            <person name="Lucas S."/>
            <person name="Copeland A."/>
            <person name="Lapidus A."/>
            <person name="Bruce D."/>
            <person name="Goodwin L."/>
            <person name="Pitluck S."/>
            <person name="Peters L."/>
            <person name="Chertkov O."/>
            <person name="Ovchinnikova G."/>
            <person name="Kyrpides N."/>
            <person name="Mavromatis K."/>
            <person name="Detter J.C."/>
            <person name="Han C."/>
            <person name="Land M."/>
            <person name="Hauser L."/>
            <person name="Markowitz V."/>
            <person name="Cheng J.-F."/>
            <person name="Hugenholtz P."/>
            <person name="Woyke T."/>
            <person name="Wu D."/>
            <person name="Tindall B."/>
            <person name="Brambilla E."/>
            <person name="Klenk H.-P."/>
            <person name="Eisen J.A."/>
        </authorList>
    </citation>
    <scope>NUCLEOTIDE SEQUENCE [LARGE SCALE GENOMIC DNA]</scope>
    <source>
        <strain evidence="2 3">DSM 19592</strain>
    </source>
</reference>
<dbReference type="AlphaFoldDB" id="I3CAC9"/>
<dbReference type="eggNOG" id="ENOG5032TAN">
    <property type="taxonomic scope" value="Bacteria"/>
</dbReference>
<proteinExistence type="predicted"/>